<dbReference type="EMBL" id="PGUV01000001">
    <property type="protein sequence ID" value="PLS09798.1"/>
    <property type="molecule type" value="Genomic_DNA"/>
</dbReference>
<dbReference type="Proteomes" id="UP001073053">
    <property type="component" value="Unassembled WGS sequence"/>
</dbReference>
<accession>A0A9Q6AC69</accession>
<evidence type="ECO:0000313" key="4">
    <source>
        <dbReference type="Proteomes" id="UP000234803"/>
    </source>
</evidence>
<dbReference type="EMBL" id="JALAWA010000001">
    <property type="protein sequence ID" value="MCY9183098.1"/>
    <property type="molecule type" value="Genomic_DNA"/>
</dbReference>
<dbReference type="Pfam" id="PF19903">
    <property type="entry name" value="DUF6376"/>
    <property type="match status" value="1"/>
</dbReference>
<evidence type="ECO:0000256" key="1">
    <source>
        <dbReference type="SAM" id="Coils"/>
    </source>
</evidence>
<dbReference type="PROSITE" id="PS51257">
    <property type="entry name" value="PROKAR_LIPOPROTEIN"/>
    <property type="match status" value="1"/>
</dbReference>
<dbReference type="AlphaFoldDB" id="A0A9Q6AC69"/>
<protein>
    <submittedName>
        <fullName evidence="2">DUF6376 family protein</fullName>
    </submittedName>
</protein>
<dbReference type="Proteomes" id="UP000234803">
    <property type="component" value="Unassembled WGS sequence"/>
</dbReference>
<feature type="coiled-coil region" evidence="1">
    <location>
        <begin position="57"/>
        <end position="128"/>
    </location>
</feature>
<organism evidence="3 4">
    <name type="scientific">Bacillus halotolerans</name>
    <dbReference type="NCBI Taxonomy" id="260554"/>
    <lineage>
        <taxon>Bacteria</taxon>
        <taxon>Bacillati</taxon>
        <taxon>Bacillota</taxon>
        <taxon>Bacilli</taxon>
        <taxon>Bacillales</taxon>
        <taxon>Bacillaceae</taxon>
        <taxon>Bacillus</taxon>
    </lineage>
</organism>
<evidence type="ECO:0000313" key="2">
    <source>
        <dbReference type="EMBL" id="MCY9183098.1"/>
    </source>
</evidence>
<reference evidence="3 4" key="1">
    <citation type="submission" date="2017-12" db="EMBL/GenBank/DDBJ databases">
        <title>Comparative Functional Genomics of Dry Heat Resistant strains isolated from the Viking Spacecraft.</title>
        <authorList>
            <person name="Seuylemezian A."/>
            <person name="Cooper K."/>
            <person name="Vaishampayan P."/>
        </authorList>
    </citation>
    <scope>NUCLEOTIDE SEQUENCE [LARGE SCALE GENOMIC DNA]</scope>
    <source>
        <strain evidence="3 4">V48-19</strain>
    </source>
</reference>
<proteinExistence type="predicted"/>
<comment type="caution">
    <text evidence="3">The sequence shown here is derived from an EMBL/GenBank/DDBJ whole genome shotgun (WGS) entry which is preliminary data.</text>
</comment>
<dbReference type="RefSeq" id="WP_095712575.1">
    <property type="nucleotide sequence ID" value="NZ_JAHLNF010000007.1"/>
</dbReference>
<keyword evidence="1" id="KW-0175">Coiled coil</keyword>
<reference evidence="2" key="2">
    <citation type="submission" date="2022-02" db="EMBL/GenBank/DDBJ databases">
        <title>Crop Bioprotection Bacillus Genome Sequencing.</title>
        <authorList>
            <person name="Dunlap C."/>
        </authorList>
    </citation>
    <scope>NUCLEOTIDE SEQUENCE</scope>
    <source>
        <strain evidence="2">EC49O2N-C10</strain>
    </source>
</reference>
<name>A0A9Q6AC69_9BACI</name>
<sequence>MKKMVLTVLAGAGLLGAGGCGILDQVNDGLDYTNEASAYVEKVKTFAEEAPALAEEAVNDTEAKEKLETQLESIQKAAADFNELTPPDAAAELHNTLQEHNDTLQKNAEDVLQQVEEGKVSLEELEQSELVQNAKQITDVMGQIEKLGE</sequence>
<gene>
    <name evidence="3" type="ORF">CUU63_00310</name>
    <name evidence="2" type="ORF">MOF03_00260</name>
</gene>
<evidence type="ECO:0000313" key="3">
    <source>
        <dbReference type="EMBL" id="PLS09798.1"/>
    </source>
</evidence>
<dbReference type="InterPro" id="IPR045956">
    <property type="entry name" value="DUF6376"/>
</dbReference>